<dbReference type="PANTHER" id="PTHR24200">
    <property type="entry name" value="TOUCAN, ISOFORM A"/>
    <property type="match status" value="1"/>
</dbReference>
<feature type="region of interest" description="Disordered" evidence="6">
    <location>
        <begin position="700"/>
        <end position="776"/>
    </location>
</feature>
<evidence type="ECO:0000256" key="2">
    <source>
        <dbReference type="ARBA" id="ARBA00007585"/>
    </source>
</evidence>
<sequence>MDYSAVSGRRFSSELESHRDSEMAEPFNLPSDPFKRAALTPQGDGRFPASPDSDGTSSRSEREARGSPYINTDHGLNEQSSVGSSHTSAAQQDLVAALTSDMNEAFIVTPVNGSQKSWNKSVSCAHNRQTGSETFKRFLKHKEDNGRNEEVSSESAGREGELSSSDLSCRGSSGNECISVSSGEMVIRNRSFCLEEQSLTALSSLEDSSISPAASCVPSESNLLSATLPDVCKTSTERRTKESVGHRSLGETFTLEKSTEKLAEEDDAAALSPLVPLPSESEGGLFMTFICESPTDQTQPAECCGAEAEPLGSEGLTPELGKTFMSTISEMLDSDDDVHTSTPVQSAGSNMPKLSYVSPCIESANNPGLQLAKKQQTSASSKGRPVAGVTSSLCKVKKADLQKAPKSDVGTARAKVLTRMSQQAATPGAAKPQKPPQVNKSAFRTTPARVMSRNPGVSAISKPSAPNGQANERAAPSGVTVKQLSGPDAASSHDPRPAVKEHAPTAQSSKSSFRGTQASAGQVSEASAQHAASLSCASRAEKSPARSGRVDPKPTPRRDLPSKTGFSSGSASGQDRPNVSRTRSRCSSESTSVSRPPKEKKAGQDDGVRSSARAGSSQHKHVEEASSPADSSRGAKKISLVAEPSRSTTAGAPLNNSKGRAEGQASPRPGRGAAMVRPSLLPARQIQGALQRAVSRISRTVGNAQRNIKSEVASPGSHRAQATEEPSVGMKLQQNASKAPQTPSRPSLMGPPLTPAVKLPRKFPGLCQDSKSASGSPCFHLDQQVSGGALQKPTVLKSFVLKARLLSSSAKNSGSAVTTACRSAASTSNGSSASAVSPLKKTNYGKPVAQTPAVDRSKPKTSSRQPQQQYPHPAKGAGSQTVAQGSVLQDERRDQNIQQLKELLTASNRRFQALAIVLQQTLAERDEATRQCAKLSEELVSLKGELACSVHSSECLQREKEELRAALQDATRTLQEEHQKELAELEQRLQAVYKAECDSVLLTYKEEAKKYKTVMQQQMEDLKADHEALKLQLESSHAEELQSVRQQYEMSMEELRKVHTQEMLSFEQALKDAEAAVSAQIQELTVENNVLLEKLAAEESRRRELGENTQKDSHTLYLEKELESLKVVLDLKNKQLHQQEKKLLEIGKLTEKNVKLDEFLIKVQQENEDLKARMERHAALSRQLSTEQAVLQESLQKESKVNKRLSMENEELLWKLHNGDLSSPRRVSPGPTSPSHPFKLQSPRSSVVFSSPPVSPR</sequence>
<feature type="compositionally biased region" description="Polar residues" evidence="6">
    <location>
        <begin position="860"/>
        <end position="870"/>
    </location>
</feature>
<feature type="region of interest" description="Disordered" evidence="6">
    <location>
        <begin position="1217"/>
        <end position="1257"/>
    </location>
</feature>
<feature type="compositionally biased region" description="Basic and acidic residues" evidence="6">
    <location>
        <begin position="11"/>
        <end position="22"/>
    </location>
</feature>
<proteinExistence type="inferred from homology"/>
<accession>A0A3Q2PM54</accession>
<keyword evidence="8" id="KW-1185">Reference proteome</keyword>
<protein>
    <submittedName>
        <fullName evidence="7">Microtubule associated scaffold protein 1</fullName>
    </submittedName>
</protein>
<evidence type="ECO:0000313" key="7">
    <source>
        <dbReference type="Ensembl" id="ENSFHEP00000013954.1"/>
    </source>
</evidence>
<dbReference type="PANTHER" id="PTHR24200:SF7">
    <property type="entry name" value="MICROTUBULE-ASSOCIATED TUMOR SUPPRESSOR 1"/>
    <property type="match status" value="1"/>
</dbReference>
<feature type="compositionally biased region" description="Basic and acidic residues" evidence="6">
    <location>
        <begin position="596"/>
        <end position="608"/>
    </location>
</feature>
<evidence type="ECO:0000256" key="5">
    <source>
        <dbReference type="SAM" id="Coils"/>
    </source>
</evidence>
<feature type="compositionally biased region" description="Polar residues" evidence="6">
    <location>
        <begin position="732"/>
        <end position="745"/>
    </location>
</feature>
<dbReference type="GO" id="GO:0005634">
    <property type="term" value="C:nucleus"/>
    <property type="evidence" value="ECO:0007669"/>
    <property type="project" value="UniProtKB-SubCell"/>
</dbReference>
<dbReference type="GO" id="GO:0005737">
    <property type="term" value="C:cytoplasm"/>
    <property type="evidence" value="ECO:0007669"/>
    <property type="project" value="TreeGrafter"/>
</dbReference>
<keyword evidence="3 5" id="KW-0175">Coiled coil</keyword>
<feature type="region of interest" description="Disordered" evidence="6">
    <location>
        <begin position="141"/>
        <end position="167"/>
    </location>
</feature>
<dbReference type="AlphaFoldDB" id="A0A3Q2PM54"/>
<evidence type="ECO:0000256" key="4">
    <source>
        <dbReference type="ARBA" id="ARBA00023242"/>
    </source>
</evidence>
<name>A0A3Q2PM54_FUNHE</name>
<feature type="compositionally biased region" description="Polar residues" evidence="6">
    <location>
        <begin position="505"/>
        <end position="536"/>
    </location>
</feature>
<feature type="region of interest" description="Disordered" evidence="6">
    <location>
        <begin position="823"/>
        <end position="887"/>
    </location>
</feature>
<feature type="region of interest" description="Disordered" evidence="6">
    <location>
        <begin position="398"/>
        <end position="680"/>
    </location>
</feature>
<feature type="coiled-coil region" evidence="5">
    <location>
        <begin position="918"/>
        <end position="1187"/>
    </location>
</feature>
<dbReference type="GeneTree" id="ENSGT00950000183026"/>
<evidence type="ECO:0000256" key="1">
    <source>
        <dbReference type="ARBA" id="ARBA00004123"/>
    </source>
</evidence>
<feature type="compositionally biased region" description="Polar residues" evidence="6">
    <location>
        <begin position="77"/>
        <end position="90"/>
    </location>
</feature>
<keyword evidence="4" id="KW-0539">Nucleus</keyword>
<comment type="subcellular location">
    <subcellularLocation>
        <location evidence="1">Nucleus</location>
    </subcellularLocation>
</comment>
<feature type="compositionally biased region" description="Low complexity" evidence="6">
    <location>
        <begin position="579"/>
        <end position="595"/>
    </location>
</feature>
<dbReference type="GO" id="GO:0008017">
    <property type="term" value="F:microtubule binding"/>
    <property type="evidence" value="ECO:0007669"/>
    <property type="project" value="TreeGrafter"/>
</dbReference>
<dbReference type="STRING" id="8078.ENSFHEP00000013954"/>
<evidence type="ECO:0000256" key="6">
    <source>
        <dbReference type="SAM" id="MobiDB-lite"/>
    </source>
</evidence>
<dbReference type="Ensembl" id="ENSFHET00000021608.1">
    <property type="protein sequence ID" value="ENSFHEP00000013954.1"/>
    <property type="gene ID" value="ENSFHEG00000015471.1"/>
</dbReference>
<reference evidence="7" key="2">
    <citation type="submission" date="2025-09" db="UniProtKB">
        <authorList>
            <consortium name="Ensembl"/>
        </authorList>
    </citation>
    <scope>IDENTIFICATION</scope>
</reference>
<feature type="compositionally biased region" description="Basic and acidic residues" evidence="6">
    <location>
        <begin position="539"/>
        <end position="561"/>
    </location>
</feature>
<dbReference type="InterPro" id="IPR051293">
    <property type="entry name" value="MTUS1/CCDC69"/>
</dbReference>
<dbReference type="Proteomes" id="UP000265000">
    <property type="component" value="Unplaced"/>
</dbReference>
<feature type="compositionally biased region" description="Basic and acidic residues" evidence="6">
    <location>
        <begin position="491"/>
        <end position="503"/>
    </location>
</feature>
<feature type="compositionally biased region" description="Low complexity" evidence="6">
    <location>
        <begin position="1242"/>
        <end position="1257"/>
    </location>
</feature>
<feature type="compositionally biased region" description="Polar residues" evidence="6">
    <location>
        <begin position="564"/>
        <end position="577"/>
    </location>
</feature>
<evidence type="ECO:0000313" key="8">
    <source>
        <dbReference type="Proteomes" id="UP000265000"/>
    </source>
</evidence>
<feature type="region of interest" description="Disordered" evidence="6">
    <location>
        <begin position="1"/>
        <end position="90"/>
    </location>
</feature>
<evidence type="ECO:0000256" key="3">
    <source>
        <dbReference type="ARBA" id="ARBA00023054"/>
    </source>
</evidence>
<feature type="compositionally biased region" description="Polar residues" evidence="6">
    <location>
        <begin position="878"/>
        <end position="887"/>
    </location>
</feature>
<feature type="compositionally biased region" description="Low complexity" evidence="6">
    <location>
        <begin position="823"/>
        <end position="837"/>
    </location>
</feature>
<organism evidence="7 8">
    <name type="scientific">Fundulus heteroclitus</name>
    <name type="common">Killifish</name>
    <name type="synonym">Mummichog</name>
    <dbReference type="NCBI Taxonomy" id="8078"/>
    <lineage>
        <taxon>Eukaryota</taxon>
        <taxon>Metazoa</taxon>
        <taxon>Chordata</taxon>
        <taxon>Craniata</taxon>
        <taxon>Vertebrata</taxon>
        <taxon>Euteleostomi</taxon>
        <taxon>Actinopterygii</taxon>
        <taxon>Neopterygii</taxon>
        <taxon>Teleostei</taxon>
        <taxon>Neoteleostei</taxon>
        <taxon>Acanthomorphata</taxon>
        <taxon>Ovalentaria</taxon>
        <taxon>Atherinomorphae</taxon>
        <taxon>Cyprinodontiformes</taxon>
        <taxon>Fundulidae</taxon>
        <taxon>Fundulus</taxon>
    </lineage>
</organism>
<comment type="similarity">
    <text evidence="2">Belongs to the MTUS1 family.</text>
</comment>
<reference evidence="7" key="1">
    <citation type="submission" date="2025-08" db="UniProtKB">
        <authorList>
            <consortium name="Ensembl"/>
        </authorList>
    </citation>
    <scope>IDENTIFICATION</scope>
</reference>
<feature type="compositionally biased region" description="Basic and acidic residues" evidence="6">
    <location>
        <begin position="141"/>
        <end position="161"/>
    </location>
</feature>
<feature type="compositionally biased region" description="Polar residues" evidence="6">
    <location>
        <begin position="645"/>
        <end position="658"/>
    </location>
</feature>